<gene>
    <name evidence="9" type="ORF">CTZ28_44470</name>
</gene>
<keyword evidence="10" id="KW-1185">Reference proteome</keyword>
<dbReference type="CDD" id="cd11484">
    <property type="entry name" value="SLC-NCS1sbd_CobB-like"/>
    <property type="match status" value="1"/>
</dbReference>
<evidence type="ECO:0000313" key="9">
    <source>
        <dbReference type="EMBL" id="RMB79670.1"/>
    </source>
</evidence>
<reference evidence="9 10" key="1">
    <citation type="submission" date="2017-11" db="EMBL/GenBank/DDBJ databases">
        <title>Draft genome of actinobacteria isolated from guarana (Paullinia cupana (Mart.) Ducke.</title>
        <authorList>
            <person name="Siqueira K.A."/>
            <person name="Liotti R.G."/>
            <person name="Mendes T.A.O."/>
            <person name="Soares M.A."/>
        </authorList>
    </citation>
    <scope>NUCLEOTIDE SEQUENCE [LARGE SCALE GENOMIC DNA]</scope>
    <source>
        <strain evidence="9 10">193</strain>
    </source>
</reference>
<protein>
    <submittedName>
        <fullName evidence="9">Cytosine permease</fullName>
    </submittedName>
</protein>
<sequence>MGEGTLSATNEGRQRGVIETRSIDHVPASERHGKPWHQGPFWFTGNFVLVTMVSGFLGPTVGLSLGYACLAIVLGVGFGTFFMAFHANQGPTMGLPQMIQSRAQFGSRGAIVPFTATVFVYVGFIVFDLVLATQALQTVLPGGRWFWYPFLMLVAVVLAVIGHDLLHWVQRWLTPILLVFFGVFTVYAVAHVGSAPEAVESGWTLTGFLIMFSVAAGYQISYSVYVSDYSRYLPTDTPARGVITWTYLGAGASAVWLMCLGALLGTHLEAPDAVGSLVTVGNDLFSGFGTLLVLISVPALLTICAVNSYGAMLTSASAVDGFTPVQPGVRARVTGIGIIAVLSVIIALALPSDYLGSFNNFVLLMLYFLIPWTAVNLADFYLVRRGHYAITEMYNPNGMYGRWAWRGLTAYVVGLLAMIPFMSLSFYVGPAARALDGVDIAFIVGLVVGGGLYVLLTRGLDLTEEAARIEESNRELNGLVSRGLAVPAATDHLGSEL</sequence>
<evidence type="ECO:0000256" key="1">
    <source>
        <dbReference type="ARBA" id="ARBA00004141"/>
    </source>
</evidence>
<feature type="transmembrane region" description="Helical" evidence="8">
    <location>
        <begin position="242"/>
        <end position="264"/>
    </location>
</feature>
<organism evidence="9 10">
    <name type="scientific">Streptomyces shenzhenensis</name>
    <dbReference type="NCBI Taxonomy" id="943815"/>
    <lineage>
        <taxon>Bacteria</taxon>
        <taxon>Bacillati</taxon>
        <taxon>Actinomycetota</taxon>
        <taxon>Actinomycetes</taxon>
        <taxon>Kitasatosporales</taxon>
        <taxon>Streptomycetaceae</taxon>
        <taxon>Streptomyces</taxon>
    </lineage>
</organism>
<feature type="transmembrane region" description="Helical" evidence="8">
    <location>
        <begin position="202"/>
        <end position="221"/>
    </location>
</feature>
<comment type="caution">
    <text evidence="9">The sequence shown here is derived from an EMBL/GenBank/DDBJ whole genome shotgun (WGS) entry which is preliminary data.</text>
</comment>
<comment type="similarity">
    <text evidence="2 7">Belongs to the purine-cytosine permease (2.A.39) family.</text>
</comment>
<dbReference type="PANTHER" id="PTHR31806:SF1">
    <property type="entry name" value="PURINE-CYTOSINE PERMEASE FCY2-RELATED"/>
    <property type="match status" value="1"/>
</dbReference>
<accession>A0A3M0HTY7</accession>
<evidence type="ECO:0000256" key="2">
    <source>
        <dbReference type="ARBA" id="ARBA00008974"/>
    </source>
</evidence>
<feature type="transmembrane region" description="Helical" evidence="8">
    <location>
        <begin position="331"/>
        <end position="350"/>
    </location>
</feature>
<feature type="transmembrane region" description="Helical" evidence="8">
    <location>
        <begin position="109"/>
        <end position="133"/>
    </location>
</feature>
<dbReference type="Gene3D" id="1.10.4160.10">
    <property type="entry name" value="Hydantoin permease"/>
    <property type="match status" value="1"/>
</dbReference>
<feature type="transmembrane region" description="Helical" evidence="8">
    <location>
        <begin position="65"/>
        <end position="88"/>
    </location>
</feature>
<keyword evidence="3 7" id="KW-0813">Transport</keyword>
<keyword evidence="4 8" id="KW-0812">Transmembrane</keyword>
<name>A0A3M0HTY7_9ACTN</name>
<feature type="transmembrane region" description="Helical" evidence="8">
    <location>
        <begin position="172"/>
        <end position="190"/>
    </location>
</feature>
<evidence type="ECO:0000256" key="3">
    <source>
        <dbReference type="ARBA" id="ARBA00022448"/>
    </source>
</evidence>
<dbReference type="EMBL" id="PENI01000057">
    <property type="protein sequence ID" value="RMB79670.1"/>
    <property type="molecule type" value="Genomic_DNA"/>
</dbReference>
<evidence type="ECO:0000256" key="7">
    <source>
        <dbReference type="PIRNR" id="PIRNR002744"/>
    </source>
</evidence>
<feature type="transmembrane region" description="Helical" evidence="8">
    <location>
        <begin position="440"/>
        <end position="456"/>
    </location>
</feature>
<dbReference type="InterPro" id="IPR026030">
    <property type="entry name" value="Pur-cyt_permease_Fcy2/21/22"/>
</dbReference>
<keyword evidence="5 8" id="KW-1133">Transmembrane helix</keyword>
<keyword evidence="6 7" id="KW-0472">Membrane</keyword>
<dbReference type="OrthoDB" id="9809167at2"/>
<evidence type="ECO:0000256" key="8">
    <source>
        <dbReference type="SAM" id="Phobius"/>
    </source>
</evidence>
<proteinExistence type="inferred from homology"/>
<feature type="transmembrane region" description="Helical" evidence="8">
    <location>
        <begin position="41"/>
        <end position="59"/>
    </location>
</feature>
<dbReference type="Proteomes" id="UP000270471">
    <property type="component" value="Unassembled WGS sequence"/>
</dbReference>
<dbReference type="GO" id="GO:0005886">
    <property type="term" value="C:plasma membrane"/>
    <property type="evidence" value="ECO:0007669"/>
    <property type="project" value="TreeGrafter"/>
</dbReference>
<evidence type="ECO:0000256" key="4">
    <source>
        <dbReference type="ARBA" id="ARBA00022692"/>
    </source>
</evidence>
<feature type="transmembrane region" description="Helical" evidence="8">
    <location>
        <begin position="403"/>
        <end position="428"/>
    </location>
</feature>
<evidence type="ECO:0000313" key="10">
    <source>
        <dbReference type="Proteomes" id="UP000270471"/>
    </source>
</evidence>
<feature type="transmembrane region" description="Helical" evidence="8">
    <location>
        <begin position="145"/>
        <end position="165"/>
    </location>
</feature>
<feature type="transmembrane region" description="Helical" evidence="8">
    <location>
        <begin position="362"/>
        <end position="382"/>
    </location>
</feature>
<dbReference type="Pfam" id="PF02133">
    <property type="entry name" value="Transp_cyt_pur"/>
    <property type="match status" value="1"/>
</dbReference>
<feature type="transmembrane region" description="Helical" evidence="8">
    <location>
        <begin position="284"/>
        <end position="310"/>
    </location>
</feature>
<comment type="subcellular location">
    <subcellularLocation>
        <location evidence="1">Membrane</location>
        <topology evidence="1">Multi-pass membrane protein</topology>
    </subcellularLocation>
</comment>
<dbReference type="PIRSF" id="PIRSF002744">
    <property type="entry name" value="Pur-cyt_permease"/>
    <property type="match status" value="1"/>
</dbReference>
<evidence type="ECO:0000256" key="5">
    <source>
        <dbReference type="ARBA" id="ARBA00022989"/>
    </source>
</evidence>
<evidence type="ECO:0000256" key="6">
    <source>
        <dbReference type="ARBA" id="ARBA00023136"/>
    </source>
</evidence>
<dbReference type="AlphaFoldDB" id="A0A3M0HTY7"/>
<dbReference type="GO" id="GO:0022857">
    <property type="term" value="F:transmembrane transporter activity"/>
    <property type="evidence" value="ECO:0007669"/>
    <property type="project" value="InterPro"/>
</dbReference>
<dbReference type="InterPro" id="IPR001248">
    <property type="entry name" value="Pur-cyt_permease"/>
</dbReference>
<dbReference type="PANTHER" id="PTHR31806">
    <property type="entry name" value="PURINE-CYTOSINE PERMEASE FCY2-RELATED"/>
    <property type="match status" value="1"/>
</dbReference>